<evidence type="ECO:0000313" key="3">
    <source>
        <dbReference type="Proteomes" id="UP000821853"/>
    </source>
</evidence>
<dbReference type="Proteomes" id="UP000821853">
    <property type="component" value="Chromosome 8"/>
</dbReference>
<gene>
    <name evidence="2" type="ORF">HPB48_008794</name>
</gene>
<comment type="caution">
    <text evidence="2">The sequence shown here is derived from an EMBL/GenBank/DDBJ whole genome shotgun (WGS) entry which is preliminary data.</text>
</comment>
<reference evidence="2 3" key="1">
    <citation type="journal article" date="2020" name="Cell">
        <title>Large-Scale Comparative Analyses of Tick Genomes Elucidate Their Genetic Diversity and Vector Capacities.</title>
        <authorList>
            <consortium name="Tick Genome and Microbiome Consortium (TIGMIC)"/>
            <person name="Jia N."/>
            <person name="Wang J."/>
            <person name="Shi W."/>
            <person name="Du L."/>
            <person name="Sun Y."/>
            <person name="Zhan W."/>
            <person name="Jiang J.F."/>
            <person name="Wang Q."/>
            <person name="Zhang B."/>
            <person name="Ji P."/>
            <person name="Bell-Sakyi L."/>
            <person name="Cui X.M."/>
            <person name="Yuan T.T."/>
            <person name="Jiang B.G."/>
            <person name="Yang W.F."/>
            <person name="Lam T.T."/>
            <person name="Chang Q.C."/>
            <person name="Ding S.J."/>
            <person name="Wang X.J."/>
            <person name="Zhu J.G."/>
            <person name="Ruan X.D."/>
            <person name="Zhao L."/>
            <person name="Wei J.T."/>
            <person name="Ye R.Z."/>
            <person name="Que T.C."/>
            <person name="Du C.H."/>
            <person name="Zhou Y.H."/>
            <person name="Cheng J.X."/>
            <person name="Dai P.F."/>
            <person name="Guo W.B."/>
            <person name="Han X.H."/>
            <person name="Huang E.J."/>
            <person name="Li L.F."/>
            <person name="Wei W."/>
            <person name="Gao Y.C."/>
            <person name="Liu J.Z."/>
            <person name="Shao H.Z."/>
            <person name="Wang X."/>
            <person name="Wang C.C."/>
            <person name="Yang T.C."/>
            <person name="Huo Q.B."/>
            <person name="Li W."/>
            <person name="Chen H.Y."/>
            <person name="Chen S.E."/>
            <person name="Zhou L.G."/>
            <person name="Ni X.B."/>
            <person name="Tian J.H."/>
            <person name="Sheng Y."/>
            <person name="Liu T."/>
            <person name="Pan Y.S."/>
            <person name="Xia L.Y."/>
            <person name="Li J."/>
            <person name="Zhao F."/>
            <person name="Cao W.C."/>
        </authorList>
    </citation>
    <scope>NUCLEOTIDE SEQUENCE [LARGE SCALE GENOMIC DNA]</scope>
    <source>
        <strain evidence="2">HaeL-2018</strain>
    </source>
</reference>
<accession>A0A9J6GPN8</accession>
<dbReference type="EMBL" id="JABSTR010000010">
    <property type="protein sequence ID" value="KAH9380462.1"/>
    <property type="molecule type" value="Genomic_DNA"/>
</dbReference>
<proteinExistence type="predicted"/>
<dbReference type="AlphaFoldDB" id="A0A9J6GPN8"/>
<feature type="region of interest" description="Disordered" evidence="1">
    <location>
        <begin position="1"/>
        <end position="33"/>
    </location>
</feature>
<sequence length="109" mass="11859">MDHPVMARPLSSQAPPVQPQRRPSAQPSNGPTNGDKCCICHWEADSENPLTSPCHGACSLRYVQSDLSSPVDPVLRLPVLRAVPVRLHHAHQDRALPQVEEAGDVFRGA</sequence>
<protein>
    <submittedName>
        <fullName evidence="2">Uncharacterized protein</fullName>
    </submittedName>
</protein>
<organism evidence="2 3">
    <name type="scientific">Haemaphysalis longicornis</name>
    <name type="common">Bush tick</name>
    <dbReference type="NCBI Taxonomy" id="44386"/>
    <lineage>
        <taxon>Eukaryota</taxon>
        <taxon>Metazoa</taxon>
        <taxon>Ecdysozoa</taxon>
        <taxon>Arthropoda</taxon>
        <taxon>Chelicerata</taxon>
        <taxon>Arachnida</taxon>
        <taxon>Acari</taxon>
        <taxon>Parasitiformes</taxon>
        <taxon>Ixodida</taxon>
        <taxon>Ixodoidea</taxon>
        <taxon>Ixodidae</taxon>
        <taxon>Haemaphysalinae</taxon>
        <taxon>Haemaphysalis</taxon>
    </lineage>
</organism>
<keyword evidence="3" id="KW-1185">Reference proteome</keyword>
<evidence type="ECO:0000256" key="1">
    <source>
        <dbReference type="SAM" id="MobiDB-lite"/>
    </source>
</evidence>
<feature type="compositionally biased region" description="Polar residues" evidence="1">
    <location>
        <begin position="10"/>
        <end position="32"/>
    </location>
</feature>
<dbReference type="VEuPathDB" id="VectorBase:HLOH_058973"/>
<evidence type="ECO:0000313" key="2">
    <source>
        <dbReference type="EMBL" id="KAH9380462.1"/>
    </source>
</evidence>
<name>A0A9J6GPN8_HAELO</name>